<reference evidence="1" key="3">
    <citation type="submission" date="2025-09" db="UniProtKB">
        <authorList>
            <consortium name="Ensembl"/>
        </authorList>
    </citation>
    <scope>IDENTIFICATION</scope>
</reference>
<accession>A0A3B5JVV4</accession>
<dbReference type="InParanoid" id="A0A3B5JVV4"/>
<proteinExistence type="predicted"/>
<dbReference type="Proteomes" id="UP000005226">
    <property type="component" value="Chromosome 9"/>
</dbReference>
<dbReference type="Ensembl" id="ENSTRUT00000050247.2">
    <property type="protein sequence ID" value="ENSTRUP00000048778.2"/>
    <property type="gene ID" value="ENSTRUG00000022063.2"/>
</dbReference>
<reference evidence="1 2" key="1">
    <citation type="journal article" date="2011" name="Genome Biol. Evol.">
        <title>Integration of the genetic map and genome assembly of fugu facilitates insights into distinct features of genome evolution in teleosts and mammals.</title>
        <authorList>
            <person name="Kai W."/>
            <person name="Kikuchi K."/>
            <person name="Tohari S."/>
            <person name="Chew A.K."/>
            <person name="Tay A."/>
            <person name="Fujiwara A."/>
            <person name="Hosoya S."/>
            <person name="Suetake H."/>
            <person name="Naruse K."/>
            <person name="Brenner S."/>
            <person name="Suzuki Y."/>
            <person name="Venkatesh B."/>
        </authorList>
    </citation>
    <scope>NUCLEOTIDE SEQUENCE [LARGE SCALE GENOMIC DNA]</scope>
</reference>
<sequence length="97" mass="10728">KRILTLSRDEAICLLTLPFLHTPQAVSLCIYSLSLSTFSGSCLLLSPCSAISISLRPKWACLMLLMQKSEKPVEAFWFCSLGEDSLPELSLHAGRQN</sequence>
<name>A0A3B5JVV4_TAKRU</name>
<evidence type="ECO:0000313" key="2">
    <source>
        <dbReference type="Proteomes" id="UP000005226"/>
    </source>
</evidence>
<keyword evidence="2" id="KW-1185">Reference proteome</keyword>
<protein>
    <submittedName>
        <fullName evidence="1">Uncharacterized protein</fullName>
    </submittedName>
</protein>
<dbReference type="AlphaFoldDB" id="A0A3B5JVV4"/>
<reference evidence="1" key="2">
    <citation type="submission" date="2025-08" db="UniProtKB">
        <authorList>
            <consortium name="Ensembl"/>
        </authorList>
    </citation>
    <scope>IDENTIFICATION</scope>
</reference>
<organism evidence="1 2">
    <name type="scientific">Takifugu rubripes</name>
    <name type="common">Japanese pufferfish</name>
    <name type="synonym">Fugu rubripes</name>
    <dbReference type="NCBI Taxonomy" id="31033"/>
    <lineage>
        <taxon>Eukaryota</taxon>
        <taxon>Metazoa</taxon>
        <taxon>Chordata</taxon>
        <taxon>Craniata</taxon>
        <taxon>Vertebrata</taxon>
        <taxon>Euteleostomi</taxon>
        <taxon>Actinopterygii</taxon>
        <taxon>Neopterygii</taxon>
        <taxon>Teleostei</taxon>
        <taxon>Neoteleostei</taxon>
        <taxon>Acanthomorphata</taxon>
        <taxon>Eupercaria</taxon>
        <taxon>Tetraodontiformes</taxon>
        <taxon>Tetradontoidea</taxon>
        <taxon>Tetraodontidae</taxon>
        <taxon>Takifugu</taxon>
    </lineage>
</organism>
<evidence type="ECO:0000313" key="1">
    <source>
        <dbReference type="Ensembl" id="ENSTRUP00000048778.2"/>
    </source>
</evidence>